<keyword evidence="6" id="KW-1185">Reference proteome</keyword>
<dbReference type="PANTHER" id="PTHR42759">
    <property type="entry name" value="MOXR FAMILY PROTEIN"/>
    <property type="match status" value="1"/>
</dbReference>
<dbReference type="SUPFAM" id="SSF52540">
    <property type="entry name" value="P-loop containing nucleoside triphosphate hydrolases"/>
    <property type="match status" value="1"/>
</dbReference>
<dbReference type="Pfam" id="PF17863">
    <property type="entry name" value="AAA_lid_2"/>
    <property type="match status" value="1"/>
</dbReference>
<organism evidence="5 6">
    <name type="scientific">Paenibacillus xerothermodurans</name>
    <dbReference type="NCBI Taxonomy" id="1977292"/>
    <lineage>
        <taxon>Bacteria</taxon>
        <taxon>Bacillati</taxon>
        <taxon>Bacillota</taxon>
        <taxon>Bacilli</taxon>
        <taxon>Bacillales</taxon>
        <taxon>Paenibacillaceae</taxon>
        <taxon>Paenibacillus</taxon>
    </lineage>
</organism>
<dbReference type="RefSeq" id="WP_089200209.1">
    <property type="nucleotide sequence ID" value="NZ_NHRJ02000005.1"/>
</dbReference>
<dbReference type="Pfam" id="PF07726">
    <property type="entry name" value="AAA_3"/>
    <property type="match status" value="1"/>
</dbReference>
<accession>A0A2W1P175</accession>
<reference evidence="5" key="1">
    <citation type="submission" date="2018-06" db="EMBL/GenBank/DDBJ databases">
        <title>Paenibacillus xerothermodurans sp. nov. an extremely dry heat resistant spore forming bacterium isolated from the soil of Cape Canaveral, Florida.</title>
        <authorList>
            <person name="Seuylemezian A."/>
            <person name="Kaur N."/>
            <person name="Patil P."/>
            <person name="Patil P."/>
            <person name="Mayilraj S."/>
            <person name="Vaishampayan P."/>
        </authorList>
    </citation>
    <scope>NUCLEOTIDE SEQUENCE [LARGE SCALE GENOMIC DNA]</scope>
    <source>
        <strain evidence="5">ATCC 27380</strain>
    </source>
</reference>
<name>A0A2W1P175_PAEXE</name>
<dbReference type="InterPro" id="IPR003593">
    <property type="entry name" value="AAA+_ATPase"/>
</dbReference>
<evidence type="ECO:0000313" key="5">
    <source>
        <dbReference type="EMBL" id="PZE20838.1"/>
    </source>
</evidence>
<dbReference type="Gene3D" id="3.40.50.300">
    <property type="entry name" value="P-loop containing nucleotide triphosphate hydrolases"/>
    <property type="match status" value="1"/>
</dbReference>
<dbReference type="Gene3D" id="1.10.8.80">
    <property type="entry name" value="Magnesium chelatase subunit I, C-Terminal domain"/>
    <property type="match status" value="1"/>
</dbReference>
<dbReference type="Proteomes" id="UP000214746">
    <property type="component" value="Unassembled WGS sequence"/>
</dbReference>
<dbReference type="PIRSF" id="PIRSF002849">
    <property type="entry name" value="AAA_ATPase_chaperone_MoxR_prd"/>
    <property type="match status" value="1"/>
</dbReference>
<dbReference type="InterPro" id="IPR011703">
    <property type="entry name" value="ATPase_AAA-3"/>
</dbReference>
<keyword evidence="1" id="KW-0547">Nucleotide-binding</keyword>
<dbReference type="PANTHER" id="PTHR42759:SF5">
    <property type="entry name" value="METHANOL DEHYDROGENASE REGULATOR"/>
    <property type="match status" value="1"/>
</dbReference>
<dbReference type="FunFam" id="3.40.50.300:FF:000640">
    <property type="entry name" value="MoxR family ATPase"/>
    <property type="match status" value="1"/>
</dbReference>
<dbReference type="OrthoDB" id="9808397at2"/>
<proteinExistence type="inferred from homology"/>
<dbReference type="GO" id="GO:0016887">
    <property type="term" value="F:ATP hydrolysis activity"/>
    <property type="evidence" value="ECO:0007669"/>
    <property type="project" value="InterPro"/>
</dbReference>
<comment type="caution">
    <text evidence="5">The sequence shown here is derived from an EMBL/GenBank/DDBJ whole genome shotgun (WGS) entry which is preliminary data.</text>
</comment>
<evidence type="ECO:0000256" key="2">
    <source>
        <dbReference type="ARBA" id="ARBA00022840"/>
    </source>
</evidence>
<evidence type="ECO:0000259" key="4">
    <source>
        <dbReference type="SMART" id="SM00382"/>
    </source>
</evidence>
<dbReference type="InterPro" id="IPR041628">
    <property type="entry name" value="ChlI/MoxR_AAA_lid"/>
</dbReference>
<dbReference type="GO" id="GO:0005524">
    <property type="term" value="F:ATP binding"/>
    <property type="evidence" value="ECO:0007669"/>
    <property type="project" value="UniProtKB-KW"/>
</dbReference>
<dbReference type="InterPro" id="IPR027417">
    <property type="entry name" value="P-loop_NTPase"/>
</dbReference>
<dbReference type="CDD" id="cd00009">
    <property type="entry name" value="AAA"/>
    <property type="match status" value="1"/>
</dbReference>
<gene>
    <name evidence="5" type="ORF">CBW46_011850</name>
</gene>
<dbReference type="InterPro" id="IPR050764">
    <property type="entry name" value="CbbQ/NirQ/NorQ/GpvN"/>
</dbReference>
<evidence type="ECO:0000256" key="1">
    <source>
        <dbReference type="ARBA" id="ARBA00022741"/>
    </source>
</evidence>
<feature type="domain" description="AAA+ ATPase" evidence="4">
    <location>
        <begin position="42"/>
        <end position="183"/>
    </location>
</feature>
<protein>
    <submittedName>
        <fullName evidence="5">MoxR family ATPase</fullName>
    </submittedName>
</protein>
<sequence>MHVHSSQFEPPQEVLERVVYQLEKVIIGKRDTIEKLLVALLCGGHVLLEDVPGVGKTMLVRALARTMNCSFKRIQCTPDLLPADLTGSSVFNQQTSKFEFRPGPLMANLVLADELNRTTPRTQAALLEAMEENRITVDGEAYTLPEPFFILATQNPFDFEGTFLLPEAQLDRFCIKLRLGYPEPSEEMELLNRVEQRHPVTQLRPLLLPEEFAALQNEARRVHLDDTIKGYIVELAAATRKHKDLLLGASPRASIALMRVSQARAFLSGRTYVIPDDVKQMAGPVLAHRLLLTPEAMMGGRDKEAVVDDILAATAIPSKRYAPAR</sequence>
<dbReference type="AlphaFoldDB" id="A0A2W1P175"/>
<dbReference type="SMART" id="SM00382">
    <property type="entry name" value="AAA"/>
    <property type="match status" value="1"/>
</dbReference>
<dbReference type="EMBL" id="NHRJ02000005">
    <property type="protein sequence ID" value="PZE20838.1"/>
    <property type="molecule type" value="Genomic_DNA"/>
</dbReference>
<evidence type="ECO:0000256" key="3">
    <source>
        <dbReference type="ARBA" id="ARBA00061607"/>
    </source>
</evidence>
<keyword evidence="2" id="KW-0067">ATP-binding</keyword>
<comment type="similarity">
    <text evidence="3">Belongs to the MoxR family.</text>
</comment>
<evidence type="ECO:0000313" key="6">
    <source>
        <dbReference type="Proteomes" id="UP000214746"/>
    </source>
</evidence>